<proteinExistence type="predicted"/>
<dbReference type="InterPro" id="IPR052160">
    <property type="entry name" value="Gypsy_RT_Integrase-like"/>
</dbReference>
<dbReference type="PaxDb" id="4097-A0A1S4B8B4"/>
<dbReference type="InterPro" id="IPR041588">
    <property type="entry name" value="Integrase_H2C2"/>
</dbReference>
<dbReference type="PANTHER" id="PTHR47266">
    <property type="entry name" value="ENDONUCLEASE-RELATED"/>
    <property type="match status" value="1"/>
</dbReference>
<feature type="domain" description="Reverse transcriptase/retrotransposon-derived protein RNase H-like" evidence="2">
    <location>
        <begin position="71"/>
        <end position="148"/>
    </location>
</feature>
<dbReference type="InterPro" id="IPR043502">
    <property type="entry name" value="DNA/RNA_pol_sf"/>
</dbReference>
<evidence type="ECO:0000259" key="2">
    <source>
        <dbReference type="Pfam" id="PF17919"/>
    </source>
</evidence>
<feature type="coiled-coil region" evidence="1">
    <location>
        <begin position="150"/>
        <end position="184"/>
    </location>
</feature>
<dbReference type="KEGG" id="nta:107805564"/>
<dbReference type="Pfam" id="PF17919">
    <property type="entry name" value="RT_RNaseH_2"/>
    <property type="match status" value="1"/>
</dbReference>
<gene>
    <name evidence="4" type="primary">LOC107805564</name>
</gene>
<dbReference type="RefSeq" id="XP_016485114.1">
    <property type="nucleotide sequence ID" value="XM_016629628.1"/>
</dbReference>
<feature type="domain" description="Integrase zinc-binding" evidence="3">
    <location>
        <begin position="185"/>
        <end position="238"/>
    </location>
</feature>
<dbReference type="Gene3D" id="1.10.340.70">
    <property type="match status" value="1"/>
</dbReference>
<accession>A0A1S4B8B4</accession>
<evidence type="ECO:0000259" key="3">
    <source>
        <dbReference type="Pfam" id="PF17921"/>
    </source>
</evidence>
<dbReference type="InterPro" id="IPR012337">
    <property type="entry name" value="RNaseH-like_sf"/>
</dbReference>
<dbReference type="InterPro" id="IPR041577">
    <property type="entry name" value="RT_RNaseH_2"/>
</dbReference>
<dbReference type="SUPFAM" id="SSF53098">
    <property type="entry name" value="Ribonuclease H-like"/>
    <property type="match status" value="1"/>
</dbReference>
<dbReference type="AlphaFoldDB" id="A0A1S4B8B4"/>
<dbReference type="InterPro" id="IPR036397">
    <property type="entry name" value="RNaseH_sf"/>
</dbReference>
<keyword evidence="1" id="KW-0175">Coiled coil</keyword>
<evidence type="ECO:0000256" key="1">
    <source>
        <dbReference type="SAM" id="Coils"/>
    </source>
</evidence>
<dbReference type="STRING" id="4097.A0A1S4B8B4"/>
<reference evidence="4" key="1">
    <citation type="submission" date="2025-08" db="UniProtKB">
        <authorList>
            <consortium name="RefSeq"/>
        </authorList>
    </citation>
    <scope>IDENTIFICATION</scope>
</reference>
<dbReference type="OrthoDB" id="1194521at2759"/>
<dbReference type="Pfam" id="PF17921">
    <property type="entry name" value="Integrase_H2C2"/>
    <property type="match status" value="1"/>
</dbReference>
<dbReference type="OMA" id="CNANDYA"/>
<protein>
    <recommendedName>
        <fullName evidence="5">Protein NYNRIN-like</fullName>
    </recommendedName>
</protein>
<evidence type="ECO:0008006" key="5">
    <source>
        <dbReference type="Google" id="ProtNLM"/>
    </source>
</evidence>
<dbReference type="GO" id="GO:0003676">
    <property type="term" value="F:nucleic acid binding"/>
    <property type="evidence" value="ECO:0007669"/>
    <property type="project" value="InterPro"/>
</dbReference>
<dbReference type="SUPFAM" id="SSF56672">
    <property type="entry name" value="DNA/RNA polymerases"/>
    <property type="match status" value="1"/>
</dbReference>
<dbReference type="Gene3D" id="3.30.420.10">
    <property type="entry name" value="Ribonuclease H-like superfamily/Ribonuclease H"/>
    <property type="match status" value="1"/>
</dbReference>
<sequence>MAIFTDMVEEIMEVFMDDLLMEGIVLGNLVLSKDIEMDRAKVDVIEKFSPPTFIKAIRSFLGHADFYRRVAFMELKKRLVITPIIVAPNWEQPFELMCDASDYAVGAVLGQQKDKVMHLIYYVSRTLSGAQLNYTLTEKEMLAVVFTFDIQGMENQVADHFSRLEEVEKTVEVEEITETFLEEQLLATSLEACHASPYGGHFRGVRIVAKVLESGFYWPTMFTDTYHWVKGCDKFQRTENISCRHEMLMNPIQEVELFDVWEIDFMGPFISSYGNRYILVALDYVPKWVEVMALPTNDAEVEKLPRNE</sequence>
<organism evidence="4">
    <name type="scientific">Nicotiana tabacum</name>
    <name type="common">Common tobacco</name>
    <dbReference type="NCBI Taxonomy" id="4097"/>
    <lineage>
        <taxon>Eukaryota</taxon>
        <taxon>Viridiplantae</taxon>
        <taxon>Streptophyta</taxon>
        <taxon>Embryophyta</taxon>
        <taxon>Tracheophyta</taxon>
        <taxon>Spermatophyta</taxon>
        <taxon>Magnoliopsida</taxon>
        <taxon>eudicotyledons</taxon>
        <taxon>Gunneridae</taxon>
        <taxon>Pentapetalae</taxon>
        <taxon>asterids</taxon>
        <taxon>lamiids</taxon>
        <taxon>Solanales</taxon>
        <taxon>Solanaceae</taxon>
        <taxon>Nicotianoideae</taxon>
        <taxon>Nicotianeae</taxon>
        <taxon>Nicotiana</taxon>
    </lineage>
</organism>
<name>A0A1S4B8B4_TOBAC</name>
<evidence type="ECO:0000313" key="4">
    <source>
        <dbReference type="RefSeq" id="XP_016485114.1"/>
    </source>
</evidence>